<comment type="subcellular location">
    <subcellularLocation>
        <location evidence="1">Host cytoplasm</location>
    </subcellularLocation>
    <subcellularLocation>
        <location evidence="2">Virion</location>
    </subcellularLocation>
</comment>
<dbReference type="GO" id="GO:0005524">
    <property type="term" value="F:ATP binding"/>
    <property type="evidence" value="ECO:0007669"/>
    <property type="project" value="UniProtKB-KW"/>
</dbReference>
<dbReference type="Proteomes" id="UP000207720">
    <property type="component" value="Segment"/>
</dbReference>
<keyword evidence="16" id="KW-0506">mRNA capping</keyword>
<evidence type="ECO:0000256" key="1">
    <source>
        <dbReference type="ARBA" id="ARBA00004192"/>
    </source>
</evidence>
<evidence type="ECO:0000259" key="27">
    <source>
        <dbReference type="PROSITE" id="PS50526"/>
    </source>
</evidence>
<evidence type="ECO:0000256" key="14">
    <source>
        <dbReference type="ARBA" id="ARBA00022844"/>
    </source>
</evidence>
<evidence type="ECO:0000256" key="5">
    <source>
        <dbReference type="ARBA" id="ARBA00022484"/>
    </source>
</evidence>
<dbReference type="GO" id="GO:0003968">
    <property type="term" value="F:RNA-directed RNA polymerase activity"/>
    <property type="evidence" value="ECO:0007669"/>
    <property type="project" value="UniProtKB-KW"/>
</dbReference>
<dbReference type="Pfam" id="PF21080">
    <property type="entry name" value="Methyltrans_Mon_1st"/>
    <property type="match status" value="1"/>
</dbReference>
<accession>A0A0D3R1R3</accession>
<dbReference type="RefSeq" id="YP_009361873.1">
    <property type="nucleotide sequence ID" value="NC_034443.1"/>
</dbReference>
<keyword evidence="30" id="KW-1185">Reference proteome</keyword>
<dbReference type="InterPro" id="IPR039530">
    <property type="entry name" value="L_methyltransferase_rhabdo"/>
</dbReference>
<evidence type="ECO:0000256" key="24">
    <source>
        <dbReference type="ARBA" id="ARBA00047332"/>
    </source>
</evidence>
<evidence type="ECO:0000256" key="11">
    <source>
        <dbReference type="ARBA" id="ARBA00022741"/>
    </source>
</evidence>
<evidence type="ECO:0000256" key="23">
    <source>
        <dbReference type="ARBA" id="ARBA00031012"/>
    </source>
</evidence>
<comment type="catalytic activity">
    <reaction evidence="26">
        <text>GTP + H2O = GDP + phosphate + H(+)</text>
        <dbReference type="Rhea" id="RHEA:19669"/>
        <dbReference type="ChEBI" id="CHEBI:15377"/>
        <dbReference type="ChEBI" id="CHEBI:15378"/>
        <dbReference type="ChEBI" id="CHEBI:37565"/>
        <dbReference type="ChEBI" id="CHEBI:43474"/>
        <dbReference type="ChEBI" id="CHEBI:58189"/>
    </reaction>
</comment>
<reference evidence="29 30" key="1">
    <citation type="journal article" date="2015" name="PLoS Pathog.">
        <title>Evolution of genome size and complexity in the rhabdoviridae.</title>
        <authorList>
            <person name="Walker P.J."/>
            <person name="Firth C."/>
            <person name="Widen S.G."/>
            <person name="Blasdell K.R."/>
            <person name="Guzman H."/>
            <person name="Wood T.G."/>
            <person name="Paradkar P.N."/>
            <person name="Holmes E.C."/>
            <person name="Tesh R.B."/>
            <person name="Vasilakis N."/>
        </authorList>
    </citation>
    <scope>NUCLEOTIDE SEQUENCE [LARGE SCALE GENOMIC DNA]</scope>
    <source>
        <strain evidence="29 30">DakHD763</strain>
    </source>
</reference>
<dbReference type="Pfam" id="PF14318">
    <property type="entry name" value="Mononeg_mRNAcap"/>
    <property type="match status" value="1"/>
</dbReference>
<dbReference type="GO" id="GO:0016787">
    <property type="term" value="F:hydrolase activity"/>
    <property type="evidence" value="ECO:0007669"/>
    <property type="project" value="UniProtKB-KW"/>
</dbReference>
<comment type="catalytic activity">
    <reaction evidence="19">
        <text>a 5'-end triphospho-adenylyl-adenylyl-cytidylyl-adenosine in mRNA + GDP + H(+) = a 5'-end (5'-triphosphoguanosine)-adenylyl-adenylyl-cytidylyl-adenosine in mRNA + diphosphate</text>
        <dbReference type="Rhea" id="RHEA:65436"/>
        <dbReference type="Rhea" id="RHEA-COMP:16797"/>
        <dbReference type="Rhea" id="RHEA-COMP:16799"/>
        <dbReference type="ChEBI" id="CHEBI:15378"/>
        <dbReference type="ChEBI" id="CHEBI:33019"/>
        <dbReference type="ChEBI" id="CHEBI:58189"/>
        <dbReference type="ChEBI" id="CHEBI:156484"/>
        <dbReference type="ChEBI" id="CHEBI:156503"/>
        <dbReference type="EC" id="2.7.7.88"/>
    </reaction>
</comment>
<evidence type="ECO:0000256" key="19">
    <source>
        <dbReference type="ARBA" id="ARBA00024494"/>
    </source>
</evidence>
<keyword evidence="11" id="KW-0547">Nucleotide-binding</keyword>
<keyword evidence="7" id="KW-0507">mRNA processing</keyword>
<comment type="catalytic activity">
    <reaction evidence="20">
        <text>a 5'-end (5'-triphosphoguanosine)-(2'-O-methyladenylyl)-adenylyl-cytidylyl-adenosine in mRNA + S-adenosyl-L-methionine = a 5'-end (N(7)-methyl 5'-triphosphoguanosine)-(2'-O-methyladenylyl)-adenylyl-cytidylyl-adenosine in mRNA + S-adenosyl-L-homocysteine</text>
        <dbReference type="Rhea" id="RHEA:65440"/>
        <dbReference type="Rhea" id="RHEA-COMP:16798"/>
        <dbReference type="Rhea" id="RHEA-COMP:16801"/>
        <dbReference type="ChEBI" id="CHEBI:57856"/>
        <dbReference type="ChEBI" id="CHEBI:59789"/>
        <dbReference type="ChEBI" id="CHEBI:156482"/>
        <dbReference type="ChEBI" id="CHEBI:156483"/>
    </reaction>
</comment>
<keyword evidence="18" id="KW-0511">Multifunctional enzyme</keyword>
<evidence type="ECO:0000256" key="20">
    <source>
        <dbReference type="ARBA" id="ARBA00024499"/>
    </source>
</evidence>
<evidence type="ECO:0000256" key="9">
    <source>
        <dbReference type="ARBA" id="ARBA00022691"/>
    </source>
</evidence>
<dbReference type="PROSITE" id="PS50526">
    <property type="entry name" value="RDRP_SSRNA_NEG_NONSEG"/>
    <property type="match status" value="1"/>
</dbReference>
<proteinExistence type="predicted"/>
<dbReference type="NCBIfam" id="TIGR04198">
    <property type="entry name" value="paramyx_RNAcap"/>
    <property type="match status" value="1"/>
</dbReference>
<keyword evidence="14" id="KW-0946">Virion</keyword>
<dbReference type="EMBL" id="KM205006">
    <property type="protein sequence ID" value="AJR28452.1"/>
    <property type="molecule type" value="Viral_cRNA"/>
</dbReference>
<comment type="catalytic activity">
    <reaction evidence="25">
        <text>a 5'-end (5'-triphosphoguanosine)-adenylyl-adenylyl-cytidylyl-adenosine in mRNA + 2 S-adenosyl-L-methionine = a 5'-end (N(7)-methyl 5'-triphosphoguanosine)-(2'-O-methyladenylyl)-adenylyl-cytidylyl-adenosine in mRNA + 2 S-adenosyl-L-homocysteine + H(+)</text>
        <dbReference type="Rhea" id="RHEA:65376"/>
        <dbReference type="Rhea" id="RHEA-COMP:16797"/>
        <dbReference type="Rhea" id="RHEA-COMP:16798"/>
        <dbReference type="ChEBI" id="CHEBI:15378"/>
        <dbReference type="ChEBI" id="CHEBI:57856"/>
        <dbReference type="ChEBI" id="CHEBI:59789"/>
        <dbReference type="ChEBI" id="CHEBI:156483"/>
        <dbReference type="ChEBI" id="CHEBI:156484"/>
        <dbReference type="EC" id="2.1.1.375"/>
    </reaction>
</comment>
<name>A0A0D3R1R3_9RHAB</name>
<keyword evidence="12" id="KW-0378">Hydrolase</keyword>
<keyword evidence="6" id="KW-0489">Methyltransferase</keyword>
<evidence type="ECO:0000256" key="8">
    <source>
        <dbReference type="ARBA" id="ARBA00022679"/>
    </source>
</evidence>
<evidence type="ECO:0000256" key="2">
    <source>
        <dbReference type="ARBA" id="ARBA00004328"/>
    </source>
</evidence>
<dbReference type="InterPro" id="IPR048397">
    <property type="entry name" value="Methyltrans_Mon_CD"/>
</dbReference>
<evidence type="ECO:0000256" key="4">
    <source>
        <dbReference type="ARBA" id="ARBA00012582"/>
    </source>
</evidence>
<evidence type="ECO:0000256" key="22">
    <source>
        <dbReference type="ARBA" id="ARBA00030436"/>
    </source>
</evidence>
<feature type="domain" description="Mononegavirus-type SAM-dependent 2'-O-MTase" evidence="28">
    <location>
        <begin position="1646"/>
        <end position="1844"/>
    </location>
</feature>
<dbReference type="GO" id="GO:0004482">
    <property type="term" value="F:mRNA 5'-cap (guanine-N7-)-methyltransferase activity"/>
    <property type="evidence" value="ECO:0007669"/>
    <property type="project" value="InterPro"/>
</dbReference>
<dbReference type="GO" id="GO:0030430">
    <property type="term" value="C:host cell cytoplasm"/>
    <property type="evidence" value="ECO:0007669"/>
    <property type="project" value="UniProtKB-SubCell"/>
</dbReference>
<evidence type="ECO:0000256" key="21">
    <source>
        <dbReference type="ARBA" id="ARBA00026099"/>
    </source>
</evidence>
<keyword evidence="8" id="KW-0808">Transferase</keyword>
<dbReference type="InterPro" id="IPR025786">
    <property type="entry name" value="Mononega_L_MeTrfase"/>
</dbReference>
<organism evidence="29 30">
    <name type="scientific">Le Dantec virus</name>
    <dbReference type="NCBI Taxonomy" id="318848"/>
    <lineage>
        <taxon>Viruses</taxon>
        <taxon>Riboviria</taxon>
        <taxon>Orthornavirae</taxon>
        <taxon>Negarnaviricota</taxon>
        <taxon>Haploviricotina</taxon>
        <taxon>Monjiviricetes</taxon>
        <taxon>Mononegavirales</taxon>
        <taxon>Rhabdoviridae</taxon>
        <taxon>Alpharhabdovirinae</taxon>
        <taxon>Ledantevirus</taxon>
        <taxon>Ledantevirus ledantec</taxon>
    </lineage>
</organism>
<keyword evidence="15" id="KW-0693">Viral RNA replication</keyword>
<sequence length="2126" mass="244561">MDLDDYLAYDESIEEYDYLSEFLSSDECSIKPNYFLYKNLNVQDYNLNSPLISDDIYGYKRHLTGFPYPIVFKKKEWEKRDVCFKNLKYDFNKLREPEELHRWWSGLISNEYHGNQRIISLLKEAWEDHADTSVVYTTFLKNWLGDDRELNINMIPWNEDRVLKWGEFFIQLHDMVLMLNASDDEEIKSLNRWMNSKILKKNGELAGIRIDNFLGTCYLAGGSAFLMNHNVLIDRGFLLMMKDLCVARFNTLLGMYLRVDHKFSQEDINSLMELYSIGDKILEESGSQGYKVIKLLEPCCNLMFCIKAREFRPLVPDFPSFRNHVDRAFQDTTEFSTYSIRFKNLILETRTIDLLTVFYSSFRHWGHPFINYFEGLRALHEQVTIQKNIDDDYAQALGSDLAFLVLKKKFSEKKKWYVDKDLLPSNHVFKEHILNNTWPTPKQIEDFGDRWHLLPLIKCFDIPDVIDPSLLYSDKSHSMDLDEIREHIRYKKNEPIPTRKVLQTLLHRPATNWPQFLQRINDHGISPNSLAIGLKPKEREIKEKGRFFSLMTWELREYFVITEYLIKTHFVPLFSGLTMADDLNTVLSKLLDRTQGQGGTDYENICIANHIDYEKWNNHKRFESTRYVFKVMGQFLGYPSLIEITHLIFQKCFVYFTDRPDLMEIIDDIIQSTFGFLVCWSGQLGGFEGLRQKGWTVIDLLMIAREARIRNTLVKTLAQGDNQVVCTIYRLNFSPTLQDKINNLNKIHQNNEVIMDAIKRGTTKLGLIINEDETMQSADYLNYGKIPIFRGRILNLFTKRLSRIMCTSNDQILSFGNIMTTVSTNALTISHFDESPVHAMHYYNFFGNFTRSVLERHNPILRGPPRIILRKENFDVNYKIAALYLDPSLGGVCGMAPTRFLTRGFPDPVSESLSFWKFLHDHTNNQLLKDLSRKFGDPPITTADRGGLSKLLEKPSSLNIPKGLSITNLLRTEIKKSLQSSIPDIQNEVIAHALDYLNHEEDRLMGFLSSIKPLFPRFLSEFRASTFVGIVDGLVGLFQNSRTIRRSFSKKMQRDINMMTYKSELSTYDLLIRFKSSLPGNMWECSSDRADQLRRMSWGEPVLGTTVPHPLEMFGKGFIREGGICEGCVKGTGQGDFITTLAPLGLSDYYLRRGPYPAYLGSKTSETTSIIHPWEKETNIGLIKKSLKLRNSIHWFVNPMSNLAQSILSVSSGLTGEDWSGSMGGFKRTGSALHRFGCSRQSAGGYAAINPCKLSWVLSTTDTFSIIGDKNFDFMFQPSILCAQLNTVELFDGVKGSITVHHHLSCKKCLREIEEPILDSTFLYVHPDMSQILSKWKPDNSPWGERKDRYTLQQIKASDMTHRELSYQIGRSTGFLYGDMLLGDNKHVDDNSIFPLSLQFKVFPDMYFQGLIDGLMKATGISIIHRRSVAKLNRPKPALIGGMIHCIDNLCKNVNFINLVRKGPIYGFLTNHPHKVPSSYPINDSDLGVISRGFMKREFSNIEKMTTCYKPLYHRVCVFSDMASPELIGPYLLSTRVLPILFKSQITEEDGKKLRSYRDESVSVRECGSELVNQINPKSAVQCIEEIRHAAKEFKGVEWKGKNKIKWGKEITGRVSECNVEYSTEHTSPTLSNIPQYRCPLISGLRIFQMATGAHYKLRTIVSELGIKYHDFLCGGDGSGGMTSALLRLNWRSRCIFNSLIEYSGVSVRGAQPGGPPAIEALGPDKSRCVNFATIWEDPTDLSTTDCWINFAKIKRDHNLKIDLVVLDMEVREDRIADLIEDNLEEFGLKLITRHATILYKTYLTRLIKQPTCNVLTKVGKYFKRVKLIQTSFTSSRSSEVYVLMDTLKARAGVDKHIRWAKLECDIQQFAVFRSEIEELRRAEYLKGLNMLEGVPKELIPDLEIEMSSVLSSMGLDDGVSVQLARHVLILGRHDPGTMFWVLVGIGGNGIISMTSEHISGFEIPSDSACINMISLVLGCGYWLSYQMSDEKLFRYCNHINDNHIVLQFFKRRYTRISKKEETKKISYRVDWRVSEEGHIRKKVMLSSKQALIGTWIRLLRRTCKPGYEFSPAPEEIWKSFNQKITWKNIKERTGLWDMIIDKNPGFEHGHLVMEVPQDKNPSYVD</sequence>
<evidence type="ECO:0000256" key="26">
    <source>
        <dbReference type="ARBA" id="ARBA00048548"/>
    </source>
</evidence>
<evidence type="ECO:0000256" key="17">
    <source>
        <dbReference type="ARBA" id="ARBA00023200"/>
    </source>
</evidence>
<dbReference type="InterPro" id="IPR014023">
    <property type="entry name" value="Mononeg_RNA_pol_cat"/>
</dbReference>
<dbReference type="EC" id="2.1.1.375" evidence="21"/>
<dbReference type="PROSITE" id="PS51590">
    <property type="entry name" value="SAM_MT_MNV_L"/>
    <property type="match status" value="1"/>
</dbReference>
<keyword evidence="17" id="KW-1035">Host cytoplasm</keyword>
<keyword evidence="13" id="KW-0067">ATP-binding</keyword>
<dbReference type="Pfam" id="PF00946">
    <property type="entry name" value="Mononeg_RNA_pol"/>
    <property type="match status" value="1"/>
</dbReference>
<evidence type="ECO:0000313" key="30">
    <source>
        <dbReference type="Proteomes" id="UP000207720"/>
    </source>
</evidence>
<feature type="domain" description="RdRp catalytic" evidence="27">
    <location>
        <begin position="605"/>
        <end position="791"/>
    </location>
</feature>
<evidence type="ECO:0000256" key="18">
    <source>
        <dbReference type="ARBA" id="ARBA00023268"/>
    </source>
</evidence>
<dbReference type="InterPro" id="IPR039736">
    <property type="entry name" value="L_poly_C"/>
</dbReference>
<evidence type="ECO:0000256" key="12">
    <source>
        <dbReference type="ARBA" id="ARBA00022801"/>
    </source>
</evidence>
<keyword evidence="10" id="KW-0548">Nucleotidyltransferase</keyword>
<dbReference type="EC" id="2.7.7.88" evidence="4"/>
<keyword evidence="9" id="KW-0949">S-adenosyl-L-methionine</keyword>
<evidence type="ECO:0000256" key="10">
    <source>
        <dbReference type="ARBA" id="ARBA00022695"/>
    </source>
</evidence>
<evidence type="ECO:0000259" key="28">
    <source>
        <dbReference type="PROSITE" id="PS51590"/>
    </source>
</evidence>
<protein>
    <recommendedName>
        <fullName evidence="23">Replicase</fullName>
        <ecNumber evidence="21">2.1.1.375</ecNumber>
        <ecNumber evidence="3">2.7.7.48</ecNumber>
        <ecNumber evidence="4">2.7.7.88</ecNumber>
    </recommendedName>
    <alternativeName>
        <fullName evidence="22">Transcriptase</fullName>
    </alternativeName>
</protein>
<evidence type="ECO:0000256" key="15">
    <source>
        <dbReference type="ARBA" id="ARBA00022953"/>
    </source>
</evidence>
<comment type="catalytic activity">
    <reaction evidence="24">
        <text>a 5'-end (5'-triphosphoguanosine)-adenylyl-adenylyl-cytidylyl-adenosine in mRNA + S-adenosyl-L-methionine = a 5'-end (5'-triphosphoguanosine)-(2'-O-methyladenylyl)-adenylyl-cytidylyl-adenosine in mRNA + S-adenosyl-L-homocysteine + H(+)</text>
        <dbReference type="Rhea" id="RHEA:65380"/>
        <dbReference type="Rhea" id="RHEA-COMP:16797"/>
        <dbReference type="Rhea" id="RHEA-COMP:16801"/>
        <dbReference type="ChEBI" id="CHEBI:15378"/>
        <dbReference type="ChEBI" id="CHEBI:57856"/>
        <dbReference type="ChEBI" id="CHEBI:59789"/>
        <dbReference type="ChEBI" id="CHEBI:156482"/>
        <dbReference type="ChEBI" id="CHEBI:156484"/>
    </reaction>
</comment>
<evidence type="ECO:0000256" key="16">
    <source>
        <dbReference type="ARBA" id="ARBA00023042"/>
    </source>
</evidence>
<keyword evidence="5" id="KW-0696">RNA-directed RNA polymerase</keyword>
<evidence type="ECO:0000256" key="6">
    <source>
        <dbReference type="ARBA" id="ARBA00022603"/>
    </source>
</evidence>
<dbReference type="KEGG" id="vg:32707765"/>
<evidence type="ECO:0000256" key="13">
    <source>
        <dbReference type="ARBA" id="ARBA00022840"/>
    </source>
</evidence>
<evidence type="ECO:0000313" key="29">
    <source>
        <dbReference type="EMBL" id="AJR28452.1"/>
    </source>
</evidence>
<evidence type="ECO:0000256" key="3">
    <source>
        <dbReference type="ARBA" id="ARBA00012494"/>
    </source>
</evidence>
<dbReference type="EC" id="2.7.7.48" evidence="3"/>
<dbReference type="GO" id="GO:0044423">
    <property type="term" value="C:virion component"/>
    <property type="evidence" value="ECO:0007669"/>
    <property type="project" value="UniProtKB-KW"/>
</dbReference>
<dbReference type="GeneID" id="32707765"/>
<dbReference type="InterPro" id="IPR026890">
    <property type="entry name" value="Mononeg_mRNAcap"/>
</dbReference>
<dbReference type="Pfam" id="PF14314">
    <property type="entry name" value="Methyltrans_Mon_2nd"/>
    <property type="match status" value="1"/>
</dbReference>
<evidence type="ECO:0000256" key="7">
    <source>
        <dbReference type="ARBA" id="ARBA00022664"/>
    </source>
</evidence>
<evidence type="ECO:0000256" key="25">
    <source>
        <dbReference type="ARBA" id="ARBA00047370"/>
    </source>
</evidence>